<evidence type="ECO:0000313" key="5">
    <source>
        <dbReference type="Proteomes" id="UP000254919"/>
    </source>
</evidence>
<organism evidence="4 5">
    <name type="scientific">Roseomonas mucosa</name>
    <dbReference type="NCBI Taxonomy" id="207340"/>
    <lineage>
        <taxon>Bacteria</taxon>
        <taxon>Pseudomonadati</taxon>
        <taxon>Pseudomonadota</taxon>
        <taxon>Alphaproteobacteria</taxon>
        <taxon>Acetobacterales</taxon>
        <taxon>Roseomonadaceae</taxon>
        <taxon>Roseomonas</taxon>
    </lineage>
</organism>
<proteinExistence type="inferred from homology"/>
<comment type="similarity">
    <text evidence="1">Belongs to the short-chain dehydrogenases/reductases (SDR) family.</text>
</comment>
<gene>
    <name evidence="4" type="primary">yciK</name>
    <name evidence="4" type="ORF">NCTC13291_03798</name>
</gene>
<dbReference type="PANTHER" id="PTHR43943">
    <property type="entry name" value="DEHYDROGENASE/REDUCTASE (SDR FAMILY) MEMBER 4"/>
    <property type="match status" value="1"/>
</dbReference>
<feature type="compositionally biased region" description="Pro residues" evidence="3">
    <location>
        <begin position="8"/>
        <end position="19"/>
    </location>
</feature>
<dbReference type="SUPFAM" id="SSF51735">
    <property type="entry name" value="NAD(P)-binding Rossmann-fold domains"/>
    <property type="match status" value="1"/>
</dbReference>
<dbReference type="Gene3D" id="3.40.50.720">
    <property type="entry name" value="NAD(P)-binding Rossmann-like Domain"/>
    <property type="match status" value="1"/>
</dbReference>
<dbReference type="InterPro" id="IPR002347">
    <property type="entry name" value="SDR_fam"/>
</dbReference>
<dbReference type="GO" id="GO:0016491">
    <property type="term" value="F:oxidoreductase activity"/>
    <property type="evidence" value="ECO:0007669"/>
    <property type="project" value="UniProtKB-KW"/>
</dbReference>
<dbReference type="GeneID" id="99634941"/>
<dbReference type="Proteomes" id="UP000254919">
    <property type="component" value="Unassembled WGS sequence"/>
</dbReference>
<dbReference type="EC" id="1.-.-.-" evidence="4"/>
<evidence type="ECO:0000256" key="3">
    <source>
        <dbReference type="SAM" id="MobiDB-lite"/>
    </source>
</evidence>
<protein>
    <submittedName>
        <fullName evidence="4">Uncharacterized oxidoreductase yciK</fullName>
        <ecNumber evidence="4">1.-.-.-</ecNumber>
    </submittedName>
</protein>
<sequence length="262" mass="27220">MNGTIEETPPPEGLPPSPAPAAEAGRPLAGRVALVTGASRGIGAAVALELGRMGAHCVLVARTQGGLEEMDDAIRDAGGEGATLLPFDLAKGAERIDAIGPSVYERFGRLDILVHAAGSLGTLTPAGHITPRDWEETVGVNLTAAWRLIRTCDPVLRASDAGRAVFLTTRRVAEPKAYWGAYGATKAGMEHLALTWAQEAAISALRVNLADPGAVATRMRARAYPGEDAATLPKPADVAPAIAALCLPGEMRNGEVIRLGDR</sequence>
<dbReference type="AlphaFoldDB" id="A0A379N6X9"/>
<dbReference type="InterPro" id="IPR036291">
    <property type="entry name" value="NAD(P)-bd_dom_sf"/>
</dbReference>
<name>A0A379N6X9_9PROT</name>
<keyword evidence="2 4" id="KW-0560">Oxidoreductase</keyword>
<evidence type="ECO:0000313" key="4">
    <source>
        <dbReference type="EMBL" id="SUE42180.1"/>
    </source>
</evidence>
<reference evidence="4 5" key="1">
    <citation type="submission" date="2018-06" db="EMBL/GenBank/DDBJ databases">
        <authorList>
            <consortium name="Pathogen Informatics"/>
            <person name="Doyle S."/>
        </authorList>
    </citation>
    <scope>NUCLEOTIDE SEQUENCE [LARGE SCALE GENOMIC DNA]</scope>
    <source>
        <strain evidence="4 5">NCTC13291</strain>
    </source>
</reference>
<feature type="region of interest" description="Disordered" evidence="3">
    <location>
        <begin position="1"/>
        <end position="24"/>
    </location>
</feature>
<dbReference type="RefSeq" id="WP_019461511.1">
    <property type="nucleotide sequence ID" value="NZ_AP031462.1"/>
</dbReference>
<dbReference type="EMBL" id="UGVN01000001">
    <property type="protein sequence ID" value="SUE42180.1"/>
    <property type="molecule type" value="Genomic_DNA"/>
</dbReference>
<dbReference type="OrthoDB" id="9790785at2"/>
<dbReference type="Pfam" id="PF00106">
    <property type="entry name" value="adh_short"/>
    <property type="match status" value="1"/>
</dbReference>
<evidence type="ECO:0000256" key="1">
    <source>
        <dbReference type="ARBA" id="ARBA00006484"/>
    </source>
</evidence>
<accession>A0A379N6X9</accession>
<evidence type="ECO:0000256" key="2">
    <source>
        <dbReference type="ARBA" id="ARBA00023002"/>
    </source>
</evidence>
<dbReference type="PRINTS" id="PR00081">
    <property type="entry name" value="GDHRDH"/>
</dbReference>
<dbReference type="PANTHER" id="PTHR43943:SF17">
    <property type="entry name" value="3-PHENYLPROPIONATE-DIHYDRODIOL_CINNAMIC ACID-DIHYDRODIOL DEHYDROGENASE"/>
    <property type="match status" value="1"/>
</dbReference>